<feature type="compositionally biased region" description="Low complexity" evidence="1">
    <location>
        <begin position="29"/>
        <end position="53"/>
    </location>
</feature>
<dbReference type="EMBL" id="WODA01000006">
    <property type="protein sequence ID" value="MUN06368.1"/>
    <property type="molecule type" value="Genomic_DNA"/>
</dbReference>
<dbReference type="Proteomes" id="UP000480122">
    <property type="component" value="Unassembled WGS sequence"/>
</dbReference>
<evidence type="ECO:0000256" key="1">
    <source>
        <dbReference type="SAM" id="MobiDB-lite"/>
    </source>
</evidence>
<organism evidence="3 4">
    <name type="scientific">Agromyces luteolus</name>
    <dbReference type="NCBI Taxonomy" id="88373"/>
    <lineage>
        <taxon>Bacteria</taxon>
        <taxon>Bacillati</taxon>
        <taxon>Actinomycetota</taxon>
        <taxon>Actinomycetes</taxon>
        <taxon>Micrococcales</taxon>
        <taxon>Microbacteriaceae</taxon>
        <taxon>Agromyces</taxon>
    </lineage>
</organism>
<feature type="chain" id="PRO_5028958300" description="DUF3558 domain-containing protein" evidence="2">
    <location>
        <begin position="29"/>
        <end position="186"/>
    </location>
</feature>
<sequence length="186" mass="18748">MTRLTHPRIVAPVVAAFLALGLAGCTGADPAPSTSPEPTASTDAPADSASAEPTPDPSVIPATCETVLTPDAYQKLAADGLEARAATLFDPIATDIADEGGLVCSWGKANTDNVVDVAQLAIGDDESEWIAALGDAGYEPNDDPVPGGYRGQPDAANGISPVVVIEAGTLTYVSSPVYAAFLLPAS</sequence>
<proteinExistence type="predicted"/>
<dbReference type="AlphaFoldDB" id="A0A7C9HGJ3"/>
<comment type="caution">
    <text evidence="3">The sequence shown here is derived from an EMBL/GenBank/DDBJ whole genome shotgun (WGS) entry which is preliminary data.</text>
</comment>
<protein>
    <recommendedName>
        <fullName evidence="5">DUF3558 domain-containing protein</fullName>
    </recommendedName>
</protein>
<keyword evidence="4" id="KW-1185">Reference proteome</keyword>
<keyword evidence="2" id="KW-0732">Signal</keyword>
<evidence type="ECO:0000313" key="3">
    <source>
        <dbReference type="EMBL" id="MUN06368.1"/>
    </source>
</evidence>
<evidence type="ECO:0008006" key="5">
    <source>
        <dbReference type="Google" id="ProtNLM"/>
    </source>
</evidence>
<feature type="region of interest" description="Disordered" evidence="1">
    <location>
        <begin position="29"/>
        <end position="60"/>
    </location>
</feature>
<gene>
    <name evidence="3" type="ORF">GLX25_04450</name>
</gene>
<evidence type="ECO:0000256" key="2">
    <source>
        <dbReference type="SAM" id="SignalP"/>
    </source>
</evidence>
<dbReference type="PROSITE" id="PS51257">
    <property type="entry name" value="PROKAR_LIPOPROTEIN"/>
    <property type="match status" value="1"/>
</dbReference>
<feature type="signal peptide" evidence="2">
    <location>
        <begin position="1"/>
        <end position="28"/>
    </location>
</feature>
<reference evidence="3 4" key="1">
    <citation type="submission" date="2019-11" db="EMBL/GenBank/DDBJ databases">
        <title>Agromyces kandeliae sp. nov., isolated from mangrove soil.</title>
        <authorList>
            <person name="Wang R."/>
        </authorList>
    </citation>
    <scope>NUCLEOTIDE SEQUENCE [LARGE SCALE GENOMIC DNA]</scope>
    <source>
        <strain evidence="3 4">JCM 11431</strain>
    </source>
</reference>
<dbReference type="OrthoDB" id="5119618at2"/>
<dbReference type="RefSeq" id="WP_155841010.1">
    <property type="nucleotide sequence ID" value="NZ_BAAAIA010000009.1"/>
</dbReference>
<name>A0A7C9HGJ3_9MICO</name>
<accession>A0A7C9HGJ3</accession>
<evidence type="ECO:0000313" key="4">
    <source>
        <dbReference type="Proteomes" id="UP000480122"/>
    </source>
</evidence>